<dbReference type="KEGG" id="srm:SRM_00508"/>
<reference evidence="7 8" key="1">
    <citation type="journal article" date="2010" name="ISME J.">
        <title>Fine-scale evolution: genomic, phenotypic and ecological differentiation in two coexisting Salinibacter ruber strains.</title>
        <authorList>
            <person name="Pena A."/>
            <person name="Teeling H."/>
            <person name="Huerta-Cepas J."/>
            <person name="Santos F."/>
            <person name="Yarza P."/>
            <person name="Brito-Echeverria J."/>
            <person name="Lucio M."/>
            <person name="Schmitt-Kopplin P."/>
            <person name="Meseguer I."/>
            <person name="Schenowitz C."/>
            <person name="Dossat C."/>
            <person name="Barbe V."/>
            <person name="Dopazo J."/>
            <person name="Rossello-Mora R."/>
            <person name="Schuler M."/>
            <person name="Glockner F.O."/>
            <person name="Amann R."/>
            <person name="Gabaldon T."/>
            <person name="Anton J."/>
        </authorList>
    </citation>
    <scope>NUCLEOTIDE SEQUENCE [LARGE SCALE GENOMIC DNA]</scope>
    <source>
        <strain evidence="7 8">M8</strain>
    </source>
</reference>
<sequence length="396" mass="43363">MGTGEKRRVRLSPRGSACPTTLTPSEQATYAMAVIEAEGLWKIFGGDPERARTLAKEGMSKAEVKEETGSVIAVDDANFEVQEQEIFVVMGLSGSGKSTLLRCVNRLIEPTFGKVHVHDDEVTAFDEDRLRKLRRTKMSMVFQNFGLFPHRTVIGNVEYGLEVAGMDKEKRREKARQSLELVGLDGYEDSQTSQLSGGMQQRVGLARALVNDPEILLMDEAFSALDPLIRADMQNELLELQEQWDPACTILFITHDLDEALKMGDRIAIMKDGRIAQIGTPTEILTEPADEYVRSFVENVDRTKIVPARTVMRALGDDETVAADGPSVSPHTPIAELLPALVDADGPLAVRDSGGTLQGVVSQDAVMEEVVQNADGARRRDARAGRTDEDPEAAVA</sequence>
<dbReference type="InterPro" id="IPR027417">
    <property type="entry name" value="P-loop_NTPase"/>
</dbReference>
<dbReference type="NCBIfam" id="TIGR01186">
    <property type="entry name" value="proV"/>
    <property type="match status" value="1"/>
</dbReference>
<dbReference type="SUPFAM" id="SSF54631">
    <property type="entry name" value="CBS-domain pair"/>
    <property type="match status" value="1"/>
</dbReference>
<proteinExistence type="inferred from homology"/>
<dbReference type="GO" id="GO:0006970">
    <property type="term" value="P:response to osmotic stress"/>
    <property type="evidence" value="ECO:0007669"/>
    <property type="project" value="UniProtKB-ARBA"/>
</dbReference>
<evidence type="ECO:0000256" key="4">
    <source>
        <dbReference type="ARBA" id="ARBA00022840"/>
    </source>
</evidence>
<dbReference type="Gene3D" id="3.40.50.300">
    <property type="entry name" value="P-loop containing nucleotide triphosphate hydrolases"/>
    <property type="match status" value="1"/>
</dbReference>
<dbReference type="PANTHER" id="PTHR43869">
    <property type="entry name" value="GLYCINE BETAINE/PROLINE BETAINE TRANSPORT SYSTEM ATP-BINDING PROTEIN PROV"/>
    <property type="match status" value="1"/>
</dbReference>
<evidence type="ECO:0000256" key="3">
    <source>
        <dbReference type="ARBA" id="ARBA00022741"/>
    </source>
</evidence>
<dbReference type="Proteomes" id="UP000000933">
    <property type="component" value="Chromosome"/>
</dbReference>
<evidence type="ECO:0000313" key="7">
    <source>
        <dbReference type="EMBL" id="CBH23429.1"/>
    </source>
</evidence>
<evidence type="ECO:0000259" key="6">
    <source>
        <dbReference type="PROSITE" id="PS50893"/>
    </source>
</evidence>
<dbReference type="SUPFAM" id="SSF52540">
    <property type="entry name" value="P-loop containing nucleoside triphosphate hydrolases"/>
    <property type="match status" value="1"/>
</dbReference>
<dbReference type="SMART" id="SM00382">
    <property type="entry name" value="AAA"/>
    <property type="match status" value="1"/>
</dbReference>
<dbReference type="HOGENOM" id="CLU_000604_2_2_10"/>
<keyword evidence="4 7" id="KW-0067">ATP-binding</keyword>
<dbReference type="InterPro" id="IPR003593">
    <property type="entry name" value="AAA+_ATPase"/>
</dbReference>
<dbReference type="Pfam" id="PF00005">
    <property type="entry name" value="ABC_tran"/>
    <property type="match status" value="1"/>
</dbReference>
<dbReference type="CDD" id="cd03294">
    <property type="entry name" value="ABC_Pro_Gly_Betaine"/>
    <property type="match status" value="1"/>
</dbReference>
<dbReference type="InterPro" id="IPR051921">
    <property type="entry name" value="ABC_osmolyte_uptake_ATP-bind"/>
</dbReference>
<organism evidence="7 8">
    <name type="scientific">Salinibacter ruber (strain M8)</name>
    <dbReference type="NCBI Taxonomy" id="761659"/>
    <lineage>
        <taxon>Bacteria</taxon>
        <taxon>Pseudomonadati</taxon>
        <taxon>Rhodothermota</taxon>
        <taxon>Rhodothermia</taxon>
        <taxon>Rhodothermales</taxon>
        <taxon>Salinibacteraceae</taxon>
        <taxon>Salinibacter</taxon>
    </lineage>
</organism>
<feature type="domain" description="ABC transporter" evidence="6">
    <location>
        <begin position="54"/>
        <end position="297"/>
    </location>
</feature>
<dbReference type="InterPro" id="IPR046342">
    <property type="entry name" value="CBS_dom_sf"/>
</dbReference>
<feature type="compositionally biased region" description="Basic and acidic residues" evidence="5">
    <location>
        <begin position="376"/>
        <end position="388"/>
    </location>
</feature>
<accession>D5H5X4</accession>
<dbReference type="PROSITE" id="PS50893">
    <property type="entry name" value="ABC_TRANSPORTER_2"/>
    <property type="match status" value="1"/>
</dbReference>
<dbReference type="InterPro" id="IPR005892">
    <property type="entry name" value="Gly-betaine_transp_ATP-bd"/>
</dbReference>
<dbReference type="PANTHER" id="PTHR43869:SF1">
    <property type="entry name" value="GLYCINE BETAINE_PROLINE BETAINE TRANSPORT SYSTEM ATP-BINDING PROTEIN PROV"/>
    <property type="match status" value="1"/>
</dbReference>
<comment type="similarity">
    <text evidence="1">Belongs to the ABC transporter superfamily.</text>
</comment>
<dbReference type="GO" id="GO:0016887">
    <property type="term" value="F:ATP hydrolysis activity"/>
    <property type="evidence" value="ECO:0007669"/>
    <property type="project" value="InterPro"/>
</dbReference>
<evidence type="ECO:0000313" key="8">
    <source>
        <dbReference type="Proteomes" id="UP000000933"/>
    </source>
</evidence>
<evidence type="ECO:0000256" key="5">
    <source>
        <dbReference type="SAM" id="MobiDB-lite"/>
    </source>
</evidence>
<evidence type="ECO:0000256" key="2">
    <source>
        <dbReference type="ARBA" id="ARBA00022448"/>
    </source>
</evidence>
<dbReference type="EMBL" id="FP565814">
    <property type="protein sequence ID" value="CBH23429.1"/>
    <property type="molecule type" value="Genomic_DNA"/>
</dbReference>
<dbReference type="AlphaFoldDB" id="D5H5X4"/>
<gene>
    <name evidence="7" type="ordered locus">SRM_00508</name>
</gene>
<dbReference type="PROSITE" id="PS00211">
    <property type="entry name" value="ABC_TRANSPORTER_1"/>
    <property type="match status" value="1"/>
</dbReference>
<dbReference type="GO" id="GO:0031460">
    <property type="term" value="P:glycine betaine transport"/>
    <property type="evidence" value="ECO:0007669"/>
    <property type="project" value="InterPro"/>
</dbReference>
<protein>
    <submittedName>
        <fullName evidence="7">ABC transporter, ATP-binding protein, proline/glycine betaine</fullName>
    </submittedName>
</protein>
<dbReference type="GO" id="GO:0005524">
    <property type="term" value="F:ATP binding"/>
    <property type="evidence" value="ECO:0007669"/>
    <property type="project" value="UniProtKB-KW"/>
</dbReference>
<evidence type="ECO:0000256" key="1">
    <source>
        <dbReference type="ARBA" id="ARBA00005417"/>
    </source>
</evidence>
<keyword evidence="3" id="KW-0547">Nucleotide-binding</keyword>
<name>D5H5X4_SALRM</name>
<feature type="region of interest" description="Disordered" evidence="5">
    <location>
        <begin position="1"/>
        <end position="22"/>
    </location>
</feature>
<keyword evidence="2" id="KW-0813">Transport</keyword>
<dbReference type="InterPro" id="IPR003439">
    <property type="entry name" value="ABC_transporter-like_ATP-bd"/>
</dbReference>
<dbReference type="InterPro" id="IPR017871">
    <property type="entry name" value="ABC_transporter-like_CS"/>
</dbReference>
<reference evidence="8" key="2">
    <citation type="submission" date="2010-04" db="EMBL/GenBank/DDBJ databases">
        <title>Genome sequence of Salinibacter ruber M8.</title>
        <authorList>
            <consortium name="Genoscope"/>
        </authorList>
    </citation>
    <scope>NUCLEOTIDE SEQUENCE [LARGE SCALE GENOMIC DNA]</scope>
    <source>
        <strain evidence="8">M8</strain>
    </source>
</reference>
<dbReference type="FunFam" id="3.40.50.300:FF:000201">
    <property type="entry name" value="Glycine betaine/L-proline ABC transporter ATP-binding protein"/>
    <property type="match status" value="1"/>
</dbReference>
<feature type="region of interest" description="Disordered" evidence="5">
    <location>
        <begin position="373"/>
        <end position="396"/>
    </location>
</feature>
<dbReference type="GO" id="GO:0016020">
    <property type="term" value="C:membrane"/>
    <property type="evidence" value="ECO:0007669"/>
    <property type="project" value="InterPro"/>
</dbReference>
<dbReference type="PATRIC" id="fig|761659.10.peg.578"/>